<dbReference type="PANTHER" id="PTHR43324:SF1">
    <property type="entry name" value="RADICAL SAM CORE DOMAIN-CONTAINING PROTEIN"/>
    <property type="match status" value="1"/>
</dbReference>
<dbReference type="InterPro" id="IPR007197">
    <property type="entry name" value="rSAM"/>
</dbReference>
<evidence type="ECO:0000313" key="3">
    <source>
        <dbReference type="Proteomes" id="UP000053911"/>
    </source>
</evidence>
<dbReference type="SUPFAM" id="SSF47781">
    <property type="entry name" value="RuvA domain 2-like"/>
    <property type="match status" value="1"/>
</dbReference>
<dbReference type="EMBL" id="LGFD01000012">
    <property type="protein sequence ID" value="KUK17868.1"/>
    <property type="molecule type" value="Genomic_DNA"/>
</dbReference>
<dbReference type="SUPFAM" id="SSF102114">
    <property type="entry name" value="Radical SAM enzymes"/>
    <property type="match status" value="1"/>
</dbReference>
<dbReference type="AlphaFoldDB" id="A0A101EM21"/>
<protein>
    <submittedName>
        <fullName evidence="2">Putative oxidative cyclase</fullName>
    </submittedName>
</protein>
<dbReference type="GO" id="GO:0003824">
    <property type="term" value="F:catalytic activity"/>
    <property type="evidence" value="ECO:0007669"/>
    <property type="project" value="InterPro"/>
</dbReference>
<dbReference type="Proteomes" id="UP000053911">
    <property type="component" value="Unassembled WGS sequence"/>
</dbReference>
<comment type="caution">
    <text evidence="2">The sequence shown here is derived from an EMBL/GenBank/DDBJ whole genome shotgun (WGS) entry which is preliminary data.</text>
</comment>
<dbReference type="InterPro" id="IPR058240">
    <property type="entry name" value="rSAM_sf"/>
</dbReference>
<organism evidence="2 3">
    <name type="scientific">Thermococcus sibiricus</name>
    <dbReference type="NCBI Taxonomy" id="172049"/>
    <lineage>
        <taxon>Archaea</taxon>
        <taxon>Methanobacteriati</taxon>
        <taxon>Methanobacteriota</taxon>
        <taxon>Thermococci</taxon>
        <taxon>Thermococcales</taxon>
        <taxon>Thermococcaceae</taxon>
        <taxon>Thermococcus</taxon>
    </lineage>
</organism>
<dbReference type="SMART" id="SM00729">
    <property type="entry name" value="Elp3"/>
    <property type="match status" value="1"/>
</dbReference>
<dbReference type="PATRIC" id="fig|172049.5.peg.1617"/>
<gene>
    <name evidence="2" type="ORF">XD54_0799</name>
</gene>
<sequence>MADSSMMIVAIIDGYTDEPAGLGVPPYLGIYPRYAYGAIKKARKDARVFYLTIDDLRFTFEGEQGIKTKNKTPNVAKAGKILEKADVIVYIGGLHTPGKYLSAVPSQVEEVAGFIKSFRGFKILGGPAFMGSAHEGGTRISSRELMLAQNVFDHIVYGDLEAFLYDFLTNPKDATPFRFRSYLELRDYAILGAEVVKQFPDYPEFVIVEIESQRGCPKAAGIGGCSFCTEPVRYKTIEDRPIEDIVKEVEILYNLGVKHFRIGRQSCIFSYMAKPDSRVPIPNPEAIEKLFKGIRAVAPKIKTLHVDNANPAIIANYPKESIRIAKALIEYGTPGNVVAFGLETADPKVARLNNLNSTPEETYEAVKILNKVGAKRGYNGMPLLLPGINILFGLPGETKKTYELTYEFLKKILDDGLLIRRINIRQVVVFPGTPLWNMREKIKTEKHKKLIHHYKYKIRHEIDYPMLKRLVPVGTILGEVRAEVFDNGLTYGRQIGSYPLIVGIPKEIELNKLYDVVIVGHGFRSITGIPIPINVNRESSKVLGYLPGLGKKKIIKILAQRPFENKEKFLKLLDPREREFYKKITKI</sequence>
<feature type="domain" description="Radical SAM core" evidence="1">
    <location>
        <begin position="202"/>
        <end position="461"/>
    </location>
</feature>
<name>A0A101EM21_9EURY</name>
<dbReference type="PROSITE" id="PS51918">
    <property type="entry name" value="RADICAL_SAM"/>
    <property type="match status" value="1"/>
</dbReference>
<dbReference type="Pfam" id="PF04055">
    <property type="entry name" value="Radical_SAM"/>
    <property type="match status" value="1"/>
</dbReference>
<accession>A0A101EM21</accession>
<proteinExistence type="predicted"/>
<evidence type="ECO:0000313" key="2">
    <source>
        <dbReference type="EMBL" id="KUK17868.1"/>
    </source>
</evidence>
<dbReference type="InterPro" id="IPR006638">
    <property type="entry name" value="Elp3/MiaA/NifB-like_rSAM"/>
</dbReference>
<dbReference type="InterPro" id="IPR010994">
    <property type="entry name" value="RuvA_2-like"/>
</dbReference>
<evidence type="ECO:0000259" key="1">
    <source>
        <dbReference type="PROSITE" id="PS51918"/>
    </source>
</evidence>
<dbReference type="SFLD" id="SFLDS00029">
    <property type="entry name" value="Radical_SAM"/>
    <property type="match status" value="1"/>
</dbReference>
<reference evidence="3" key="1">
    <citation type="journal article" date="2015" name="MBio">
        <title>Genome-Resolved Metagenomic Analysis Reveals Roles for Candidate Phyla and Other Microbial Community Members in Biogeochemical Transformations in Oil Reservoirs.</title>
        <authorList>
            <person name="Hu P."/>
            <person name="Tom L."/>
            <person name="Singh A."/>
            <person name="Thomas B.C."/>
            <person name="Baker B.J."/>
            <person name="Piceno Y.M."/>
            <person name="Andersen G.L."/>
            <person name="Banfield J.F."/>
        </authorList>
    </citation>
    <scope>NUCLEOTIDE SEQUENCE [LARGE SCALE GENOMIC DNA]</scope>
</reference>
<dbReference type="SFLD" id="SFLDG01082">
    <property type="entry name" value="B12-binding_domain_containing"/>
    <property type="match status" value="1"/>
</dbReference>
<dbReference type="Gene3D" id="3.80.30.20">
    <property type="entry name" value="tm_1862 like domain"/>
    <property type="match status" value="1"/>
</dbReference>
<dbReference type="PANTHER" id="PTHR43324">
    <property type="match status" value="1"/>
</dbReference>
<dbReference type="InterPro" id="IPR023404">
    <property type="entry name" value="rSAM_horseshoe"/>
</dbReference>
<dbReference type="GO" id="GO:0051536">
    <property type="term" value="F:iron-sulfur cluster binding"/>
    <property type="evidence" value="ECO:0007669"/>
    <property type="project" value="InterPro"/>
</dbReference>